<keyword evidence="2 8" id="KW-0813">Transport</keyword>
<keyword evidence="5 8" id="KW-0653">Protein transport</keyword>
<evidence type="ECO:0000256" key="3">
    <source>
        <dbReference type="ARBA" id="ARBA00022475"/>
    </source>
</evidence>
<dbReference type="Pfam" id="PF01618">
    <property type="entry name" value="MotA_ExbB"/>
    <property type="match status" value="1"/>
</dbReference>
<name>A0A177LZB5_METMH</name>
<evidence type="ECO:0000256" key="2">
    <source>
        <dbReference type="ARBA" id="ARBA00022448"/>
    </source>
</evidence>
<evidence type="ECO:0000256" key="5">
    <source>
        <dbReference type="ARBA" id="ARBA00022927"/>
    </source>
</evidence>
<dbReference type="InterPro" id="IPR002898">
    <property type="entry name" value="MotA_ExbB_proton_chnl"/>
</dbReference>
<feature type="transmembrane region" description="Helical" evidence="9">
    <location>
        <begin position="119"/>
        <end position="140"/>
    </location>
</feature>
<dbReference type="AlphaFoldDB" id="A0A177LZB5"/>
<protein>
    <recommendedName>
        <fullName evidence="10">MotA/TolQ/ExbB proton channel domain-containing protein</fullName>
    </recommendedName>
</protein>
<keyword evidence="3" id="KW-1003">Cell membrane</keyword>
<sequence length="233" mass="26285">MEMSENYFDEYVLQGGITMLALLPLSIFTLGIILQRFLELRSSRVMPHDLIEEAKSISNQQAFDSFRERLTTLSSPLAKVILAYIEAGERGESIHPDVNPTPIDDVMDKLYQSLSSLSTAYVIAPLLGVLGTTIGIMGTFEQFAIVGKRDMSALVSAIDKSLITTMWGLVIAVPAYFFYAIMQNKIFRYERDQFPRLLKEIMKNFAPFIKLNPIDSFDRTNTEHDHHGSPPTL</sequence>
<keyword evidence="4 9" id="KW-0812">Transmembrane</keyword>
<evidence type="ECO:0000256" key="7">
    <source>
        <dbReference type="ARBA" id="ARBA00023136"/>
    </source>
</evidence>
<feature type="transmembrane region" description="Helical" evidence="9">
    <location>
        <begin position="160"/>
        <end position="181"/>
    </location>
</feature>
<keyword evidence="7 9" id="KW-0472">Membrane</keyword>
<feature type="domain" description="MotA/TolQ/ExbB proton channel" evidence="10">
    <location>
        <begin position="101"/>
        <end position="189"/>
    </location>
</feature>
<dbReference type="EMBL" id="LUUG01000107">
    <property type="protein sequence ID" value="OAH98821.1"/>
    <property type="molecule type" value="Genomic_DNA"/>
</dbReference>
<dbReference type="GO" id="GO:0005886">
    <property type="term" value="C:plasma membrane"/>
    <property type="evidence" value="ECO:0007669"/>
    <property type="project" value="UniProtKB-SubCell"/>
</dbReference>
<comment type="caution">
    <text evidence="11">The sequence shown here is derived from an EMBL/GenBank/DDBJ whole genome shotgun (WGS) entry which is preliminary data.</text>
</comment>
<reference evidence="11 12" key="1">
    <citation type="submission" date="2016-03" db="EMBL/GenBank/DDBJ databases">
        <authorList>
            <person name="Ploux O."/>
        </authorList>
    </citation>
    <scope>NUCLEOTIDE SEQUENCE [LARGE SCALE GENOMIC DNA]</scope>
    <source>
        <strain evidence="11 12">R-45363</strain>
    </source>
</reference>
<dbReference type="Proteomes" id="UP000078090">
    <property type="component" value="Unassembled WGS sequence"/>
</dbReference>
<dbReference type="PANTHER" id="PTHR30625:SF15">
    <property type="entry name" value="BIOPOLYMER TRANSPORT PROTEIN EXBB"/>
    <property type="match status" value="1"/>
</dbReference>
<accession>A0A177LZB5</accession>
<dbReference type="PANTHER" id="PTHR30625">
    <property type="entry name" value="PROTEIN TOLQ"/>
    <property type="match status" value="1"/>
</dbReference>
<keyword evidence="6 9" id="KW-1133">Transmembrane helix</keyword>
<gene>
    <name evidence="11" type="ORF">A1332_20085</name>
</gene>
<proteinExistence type="inferred from homology"/>
<evidence type="ECO:0000313" key="11">
    <source>
        <dbReference type="EMBL" id="OAH98821.1"/>
    </source>
</evidence>
<dbReference type="GO" id="GO:0017038">
    <property type="term" value="P:protein import"/>
    <property type="evidence" value="ECO:0007669"/>
    <property type="project" value="TreeGrafter"/>
</dbReference>
<evidence type="ECO:0000313" key="12">
    <source>
        <dbReference type="Proteomes" id="UP000078090"/>
    </source>
</evidence>
<evidence type="ECO:0000256" key="8">
    <source>
        <dbReference type="RuleBase" id="RU004057"/>
    </source>
</evidence>
<comment type="similarity">
    <text evidence="8">Belongs to the exbB/tolQ family.</text>
</comment>
<evidence type="ECO:0000256" key="4">
    <source>
        <dbReference type="ARBA" id="ARBA00022692"/>
    </source>
</evidence>
<evidence type="ECO:0000256" key="6">
    <source>
        <dbReference type="ARBA" id="ARBA00022989"/>
    </source>
</evidence>
<evidence type="ECO:0000256" key="9">
    <source>
        <dbReference type="SAM" id="Phobius"/>
    </source>
</evidence>
<organism evidence="11 12">
    <name type="scientific">Methylomonas methanica</name>
    <dbReference type="NCBI Taxonomy" id="421"/>
    <lineage>
        <taxon>Bacteria</taxon>
        <taxon>Pseudomonadati</taxon>
        <taxon>Pseudomonadota</taxon>
        <taxon>Gammaproteobacteria</taxon>
        <taxon>Methylococcales</taxon>
        <taxon>Methylococcaceae</taxon>
        <taxon>Methylomonas</taxon>
    </lineage>
</organism>
<dbReference type="InterPro" id="IPR050790">
    <property type="entry name" value="ExbB/TolQ_transport"/>
</dbReference>
<dbReference type="OrthoDB" id="4045at2"/>
<evidence type="ECO:0000259" key="10">
    <source>
        <dbReference type="Pfam" id="PF01618"/>
    </source>
</evidence>
<comment type="subcellular location">
    <subcellularLocation>
        <location evidence="1">Cell membrane</location>
        <topology evidence="1">Multi-pass membrane protein</topology>
    </subcellularLocation>
    <subcellularLocation>
        <location evidence="8">Membrane</location>
        <topology evidence="8">Multi-pass membrane protein</topology>
    </subcellularLocation>
</comment>
<evidence type="ECO:0000256" key="1">
    <source>
        <dbReference type="ARBA" id="ARBA00004651"/>
    </source>
</evidence>
<feature type="transmembrane region" description="Helical" evidence="9">
    <location>
        <begin position="12"/>
        <end position="34"/>
    </location>
</feature>